<evidence type="ECO:0000256" key="1">
    <source>
        <dbReference type="SAM" id="MobiDB-lite"/>
    </source>
</evidence>
<feature type="region of interest" description="Disordered" evidence="1">
    <location>
        <begin position="1"/>
        <end position="24"/>
    </location>
</feature>
<sequence length="165" mass="19276">MTSRSESPSAKAHRSALETGPNSLPIIGHKGAPKKFTGKFNEVKLFLQHYERLCAQKNITLDEEKVENITQYCSRHVREFMEGLPSYTSRNWTAFSKDILKFYDAEKDTRRYKYTDLENYVQKSRGASTFKDLAAWKKYNREFIRIAGWLLSNGKITQTELNLYF</sequence>
<feature type="non-terminal residue" evidence="2">
    <location>
        <position position="165"/>
    </location>
</feature>
<evidence type="ECO:0000313" key="2">
    <source>
        <dbReference type="EMBL" id="EKM48326.1"/>
    </source>
</evidence>
<dbReference type="RefSeq" id="XP_007403122.1">
    <property type="nucleotide sequence ID" value="XM_007403060.1"/>
</dbReference>
<dbReference type="GeneID" id="18907566"/>
<organism evidence="2 3">
    <name type="scientific">Phanerochaete carnosa (strain HHB-10118-sp)</name>
    <name type="common">White-rot fungus</name>
    <name type="synonym">Peniophora carnosa</name>
    <dbReference type="NCBI Taxonomy" id="650164"/>
    <lineage>
        <taxon>Eukaryota</taxon>
        <taxon>Fungi</taxon>
        <taxon>Dikarya</taxon>
        <taxon>Basidiomycota</taxon>
        <taxon>Agaricomycotina</taxon>
        <taxon>Agaricomycetes</taxon>
        <taxon>Polyporales</taxon>
        <taxon>Phanerochaetaceae</taxon>
        <taxon>Phanerochaete</taxon>
    </lineage>
</organism>
<dbReference type="Proteomes" id="UP000008370">
    <property type="component" value="Unassembled WGS sequence"/>
</dbReference>
<dbReference type="AlphaFoldDB" id="K5UFW3"/>
<dbReference type="HOGENOM" id="CLU_146211_0_0_1"/>
<reference evidence="2 3" key="1">
    <citation type="journal article" date="2012" name="BMC Genomics">
        <title>Comparative genomics of the white-rot fungi, Phanerochaete carnosa and P. chrysosporium, to elucidate the genetic basis of the distinct wood types they colonize.</title>
        <authorList>
            <person name="Suzuki H."/>
            <person name="MacDonald J."/>
            <person name="Syed K."/>
            <person name="Salamov A."/>
            <person name="Hori C."/>
            <person name="Aerts A."/>
            <person name="Henrissat B."/>
            <person name="Wiebenga A."/>
            <person name="vanKuyk P.A."/>
            <person name="Barry K."/>
            <person name="Lindquist E."/>
            <person name="LaButti K."/>
            <person name="Lapidus A."/>
            <person name="Lucas S."/>
            <person name="Coutinho P."/>
            <person name="Gong Y."/>
            <person name="Samejima M."/>
            <person name="Mahadevan R."/>
            <person name="Abou-Zaid M."/>
            <person name="de Vries R.P."/>
            <person name="Igarashi K."/>
            <person name="Yadav J.S."/>
            <person name="Grigoriev I.V."/>
            <person name="Master E.R."/>
        </authorList>
    </citation>
    <scope>NUCLEOTIDE SEQUENCE [LARGE SCALE GENOMIC DNA]</scope>
    <source>
        <strain evidence="2 3">HHB-10118-sp</strain>
    </source>
</reference>
<dbReference type="KEGG" id="pco:PHACADRAFT_109112"/>
<gene>
    <name evidence="2" type="ORF">PHACADRAFT_109112</name>
</gene>
<accession>K5UFW3</accession>
<proteinExistence type="predicted"/>
<evidence type="ECO:0000313" key="3">
    <source>
        <dbReference type="Proteomes" id="UP000008370"/>
    </source>
</evidence>
<protein>
    <submittedName>
        <fullName evidence="2">Uncharacterized protein</fullName>
    </submittedName>
</protein>
<dbReference type="EMBL" id="JH931182">
    <property type="protein sequence ID" value="EKM48326.1"/>
    <property type="molecule type" value="Genomic_DNA"/>
</dbReference>
<name>K5UFW3_PHACS</name>
<keyword evidence="3" id="KW-1185">Reference proteome</keyword>
<dbReference type="InParanoid" id="K5UFW3"/>
<dbReference type="OrthoDB" id="2801991at2759"/>